<comment type="caution">
    <text evidence="5">The sequence shown here is derived from an EMBL/GenBank/DDBJ whole genome shotgun (WGS) entry which is preliminary data.</text>
</comment>
<dbReference type="EMBL" id="CM026431">
    <property type="protein sequence ID" value="KAG0559678.1"/>
    <property type="molecule type" value="Genomic_DNA"/>
</dbReference>
<protein>
    <recommendedName>
        <fullName evidence="4">Dirigent protein</fullName>
    </recommendedName>
</protein>
<reference evidence="5" key="1">
    <citation type="submission" date="2020-06" db="EMBL/GenBank/DDBJ databases">
        <title>WGS assembly of Ceratodon purpureus strain R40.</title>
        <authorList>
            <person name="Carey S.B."/>
            <person name="Jenkins J."/>
            <person name="Shu S."/>
            <person name="Lovell J.T."/>
            <person name="Sreedasyam A."/>
            <person name="Maumus F."/>
            <person name="Tiley G.P."/>
            <person name="Fernandez-Pozo N."/>
            <person name="Barry K."/>
            <person name="Chen C."/>
            <person name="Wang M."/>
            <person name="Lipzen A."/>
            <person name="Daum C."/>
            <person name="Saski C.A."/>
            <person name="Payton A.C."/>
            <person name="Mcbreen J.C."/>
            <person name="Conrad R.E."/>
            <person name="Kollar L.M."/>
            <person name="Olsson S."/>
            <person name="Huttunen S."/>
            <person name="Landis J.B."/>
            <person name="Wickett N.J."/>
            <person name="Johnson M.G."/>
            <person name="Rensing S.A."/>
            <person name="Grimwood J."/>
            <person name="Schmutz J."/>
            <person name="Mcdaniel S.F."/>
        </authorList>
    </citation>
    <scope>NUCLEOTIDE SEQUENCE</scope>
    <source>
        <strain evidence="5">R40</strain>
    </source>
</reference>
<feature type="chain" id="PRO_5036511311" description="Dirigent protein" evidence="4">
    <location>
        <begin position="28"/>
        <end position="179"/>
    </location>
</feature>
<dbReference type="InterPro" id="IPR044859">
    <property type="entry name" value="Allene_oxi_cyc_Dirigent"/>
</dbReference>
<name>A0A8T0GN65_CERPU</name>
<comment type="subunit">
    <text evidence="2 4">Homodimer.</text>
</comment>
<dbReference type="EMBL" id="CM026431">
    <property type="protein sequence ID" value="KAG0559679.1"/>
    <property type="molecule type" value="Genomic_DNA"/>
</dbReference>
<evidence type="ECO:0000256" key="4">
    <source>
        <dbReference type="RuleBase" id="RU363099"/>
    </source>
</evidence>
<dbReference type="Gene3D" id="2.40.480.10">
    <property type="entry name" value="Allene oxide cyclase-like"/>
    <property type="match status" value="1"/>
</dbReference>
<comment type="subcellular location">
    <subcellularLocation>
        <location evidence="4">Secreted</location>
        <location evidence="4">Extracellular space</location>
        <location evidence="4">Apoplast</location>
    </subcellularLocation>
</comment>
<evidence type="ECO:0000313" key="6">
    <source>
        <dbReference type="Proteomes" id="UP000822688"/>
    </source>
</evidence>
<organism evidence="5 6">
    <name type="scientific">Ceratodon purpureus</name>
    <name type="common">Fire moss</name>
    <name type="synonym">Dicranum purpureum</name>
    <dbReference type="NCBI Taxonomy" id="3225"/>
    <lineage>
        <taxon>Eukaryota</taxon>
        <taxon>Viridiplantae</taxon>
        <taxon>Streptophyta</taxon>
        <taxon>Embryophyta</taxon>
        <taxon>Bryophyta</taxon>
        <taxon>Bryophytina</taxon>
        <taxon>Bryopsida</taxon>
        <taxon>Dicranidae</taxon>
        <taxon>Pseudoditrichales</taxon>
        <taxon>Ditrichaceae</taxon>
        <taxon>Ceratodon</taxon>
    </lineage>
</organism>
<comment type="similarity">
    <text evidence="1 4">Belongs to the plant dirigent protein family.</text>
</comment>
<proteinExistence type="inferred from homology"/>
<dbReference type="InterPro" id="IPR004265">
    <property type="entry name" value="Dirigent"/>
</dbReference>
<evidence type="ECO:0000313" key="5">
    <source>
        <dbReference type="EMBL" id="KAG0559679.1"/>
    </source>
</evidence>
<comment type="function">
    <text evidence="4">Dirigent proteins impart stereoselectivity on the phenoxy radical-coupling reaction, yielding optically active lignans from two molecules of coniferyl alcohol in the biosynthesis of lignans, flavonolignans, and alkaloids and thus plays a central role in plant secondary metabolism.</text>
</comment>
<keyword evidence="4" id="KW-0052">Apoplast</keyword>
<keyword evidence="6" id="KW-1185">Reference proteome</keyword>
<accession>A0A8T0GN65</accession>
<dbReference type="Proteomes" id="UP000822688">
    <property type="component" value="Chromosome 10"/>
</dbReference>
<evidence type="ECO:0000256" key="1">
    <source>
        <dbReference type="ARBA" id="ARBA00010746"/>
    </source>
</evidence>
<feature type="signal peptide" evidence="4">
    <location>
        <begin position="1"/>
        <end position="27"/>
    </location>
</feature>
<keyword evidence="3 4" id="KW-0964">Secreted</keyword>
<dbReference type="GO" id="GO:0009699">
    <property type="term" value="P:phenylpropanoid biosynthetic process"/>
    <property type="evidence" value="ECO:0007669"/>
    <property type="project" value="UniProtKB-ARBA"/>
</dbReference>
<dbReference type="Pfam" id="PF03018">
    <property type="entry name" value="Dirigent"/>
    <property type="match status" value="1"/>
</dbReference>
<evidence type="ECO:0000256" key="2">
    <source>
        <dbReference type="ARBA" id="ARBA00011738"/>
    </source>
</evidence>
<sequence length="179" mass="19111">MARSSVTLTYITIMLLCICCLAPPAMAKKNLHLTYYGFETRAGPNTTLLLAAGAGQSNISEMGFGSIFVFDNVLRTGSTNTSKVVGHNRGTAVATSVEPIFTTGGLYMTADHIFGEGSKYNGSRLTVIGTVADAYPPYTLLIPGGLGYFFGCSGYASSNPVPATPPLYVFKWDFYLKCK</sequence>
<dbReference type="PANTHER" id="PTHR21495">
    <property type="entry name" value="NUCLEOPORIN-RELATED"/>
    <property type="match status" value="1"/>
</dbReference>
<keyword evidence="4" id="KW-0732">Signal</keyword>
<gene>
    <name evidence="5" type="ORF">KC19_10G122800</name>
</gene>
<evidence type="ECO:0000256" key="3">
    <source>
        <dbReference type="ARBA" id="ARBA00022525"/>
    </source>
</evidence>
<dbReference type="GO" id="GO:0048046">
    <property type="term" value="C:apoplast"/>
    <property type="evidence" value="ECO:0007669"/>
    <property type="project" value="UniProtKB-SubCell"/>
</dbReference>
<dbReference type="AlphaFoldDB" id="A0A8T0GN65"/>